<dbReference type="GO" id="GO:0008320">
    <property type="term" value="F:protein transmembrane transporter activity"/>
    <property type="evidence" value="ECO:0007669"/>
    <property type="project" value="TreeGrafter"/>
</dbReference>
<keyword evidence="8" id="KW-1185">Reference proteome</keyword>
<reference evidence="8" key="1">
    <citation type="submission" date="2016-10" db="EMBL/GenBank/DDBJ databases">
        <authorList>
            <person name="Varghese N."/>
            <person name="Submissions S."/>
        </authorList>
    </citation>
    <scope>NUCLEOTIDE SEQUENCE [LARGE SCALE GENOMIC DNA]</scope>
    <source>
        <strain evidence="8">CGMCC 1.9108</strain>
    </source>
</reference>
<name>A0A1G7FLS6_9RHOB</name>
<evidence type="ECO:0000256" key="1">
    <source>
        <dbReference type="ARBA" id="ARBA00022452"/>
    </source>
</evidence>
<keyword evidence="1" id="KW-1134">Transmembrane beta strand</keyword>
<evidence type="ECO:0000313" key="7">
    <source>
        <dbReference type="EMBL" id="SDE76901.1"/>
    </source>
</evidence>
<dbReference type="GO" id="GO:0046819">
    <property type="term" value="P:protein secretion by the type V secretion system"/>
    <property type="evidence" value="ECO:0007669"/>
    <property type="project" value="TreeGrafter"/>
</dbReference>
<accession>A0A1G7FLS6</accession>
<feature type="domain" description="Haemolysin activator HlyB C-terminal" evidence="5">
    <location>
        <begin position="223"/>
        <end position="511"/>
    </location>
</feature>
<feature type="chain" id="PRO_5011781115" evidence="4">
    <location>
        <begin position="35"/>
        <end position="575"/>
    </location>
</feature>
<evidence type="ECO:0000259" key="6">
    <source>
        <dbReference type="Pfam" id="PF08479"/>
    </source>
</evidence>
<dbReference type="PANTHER" id="PTHR34597">
    <property type="entry name" value="SLR1661 PROTEIN"/>
    <property type="match status" value="1"/>
</dbReference>
<dbReference type="STRING" id="639004.SAMN04488239_1372"/>
<feature type="signal peptide" evidence="4">
    <location>
        <begin position="1"/>
        <end position="34"/>
    </location>
</feature>
<dbReference type="AlphaFoldDB" id="A0A1G7FLS6"/>
<keyword evidence="2" id="KW-0812">Transmembrane</keyword>
<gene>
    <name evidence="7" type="ORF">SAMN04488239_1372</name>
</gene>
<keyword evidence="4" id="KW-0732">Signal</keyword>
<evidence type="ECO:0000256" key="4">
    <source>
        <dbReference type="SAM" id="SignalP"/>
    </source>
</evidence>
<dbReference type="Pfam" id="PF08479">
    <property type="entry name" value="POTRA_2"/>
    <property type="match status" value="1"/>
</dbReference>
<evidence type="ECO:0000259" key="5">
    <source>
        <dbReference type="Pfam" id="PF03865"/>
    </source>
</evidence>
<sequence>MLQESLKCFDGLSKFAIRRAALLISLVIASPVFAQTASEITPESFTPPLQRLDGALALSRQSGGQAPAGLENIGITISAVDLTDPLPQMADANDAFVERLTRGRIPASELFDATSDLEAAYAEAGFVLTRVVLPQQTVRDGGRIRVVVVNGYIEAIDTQNLPPEVQKRVERLTQGLINRRGLTRTELERQLLLSGDVPGTALRSGLTAGSAPGSTVIGLDAEYQRVTGFAGFGNPTGPELGRLNLELGGELNSALGQGETFYGRISGNYKGFFSGDPRSRILAAGVVYPVGRSGTYVNIEATSSDTTPDEVPATRSDFDRLSLRLIHPLTRGRQLNVTGQLAVDMQKDDQSLLGGAQVYEDQLTILRAGVSLTYLHMDQAFSSASLFLSRGLDALGARTLADVGAGTPLSRAGADAIFTKLSGSLSHRRALSERIGLAVFGRFQSSFGDPLLTSEQFSLIGSQEVSTMDSGTLRGDGGWVLRSEVSTSYPISVAGRNFQISPYLFAGAGQAILENPTVLEQARTKAVFYGIGMDLFSNTNSLFRSSSLRIEYGRGERDDGIPDENRFSISGSVRF</sequence>
<dbReference type="Gene3D" id="2.40.160.50">
    <property type="entry name" value="membrane protein fhac: a member of the omp85/tpsb transporter family"/>
    <property type="match status" value="1"/>
</dbReference>
<evidence type="ECO:0000256" key="2">
    <source>
        <dbReference type="ARBA" id="ARBA00022692"/>
    </source>
</evidence>
<proteinExistence type="predicted"/>
<dbReference type="InterPro" id="IPR013686">
    <property type="entry name" value="Polypept-transport_assoc_ShlB"/>
</dbReference>
<keyword evidence="3" id="KW-0998">Cell outer membrane</keyword>
<organism evidence="7 8">
    <name type="scientific">Ruegeria marina</name>
    <dbReference type="NCBI Taxonomy" id="639004"/>
    <lineage>
        <taxon>Bacteria</taxon>
        <taxon>Pseudomonadati</taxon>
        <taxon>Pseudomonadota</taxon>
        <taxon>Alphaproteobacteria</taxon>
        <taxon>Rhodobacterales</taxon>
        <taxon>Roseobacteraceae</taxon>
        <taxon>Ruegeria</taxon>
    </lineage>
</organism>
<dbReference type="GO" id="GO:0098046">
    <property type="term" value="C:type V protein secretion system complex"/>
    <property type="evidence" value="ECO:0007669"/>
    <property type="project" value="TreeGrafter"/>
</dbReference>
<evidence type="ECO:0000313" key="8">
    <source>
        <dbReference type="Proteomes" id="UP000199628"/>
    </source>
</evidence>
<dbReference type="InterPro" id="IPR005565">
    <property type="entry name" value="Hemolysn_activator_HlyB_C"/>
</dbReference>
<keyword evidence="1" id="KW-0472">Membrane</keyword>
<dbReference type="Proteomes" id="UP000199628">
    <property type="component" value="Unassembled WGS sequence"/>
</dbReference>
<dbReference type="Pfam" id="PF03865">
    <property type="entry name" value="ShlB"/>
    <property type="match status" value="1"/>
</dbReference>
<protein>
    <submittedName>
        <fullName evidence="7">Hemolysin activation/secretion protein</fullName>
    </submittedName>
</protein>
<dbReference type="PANTHER" id="PTHR34597:SF3">
    <property type="entry name" value="OUTER MEMBRANE TRANSPORTER CDIB"/>
    <property type="match status" value="1"/>
</dbReference>
<dbReference type="Gene3D" id="3.10.20.310">
    <property type="entry name" value="membrane protein fhac"/>
    <property type="match status" value="1"/>
</dbReference>
<evidence type="ECO:0000256" key="3">
    <source>
        <dbReference type="ARBA" id="ARBA00023237"/>
    </source>
</evidence>
<dbReference type="EMBL" id="FMZV01000037">
    <property type="protein sequence ID" value="SDE76901.1"/>
    <property type="molecule type" value="Genomic_DNA"/>
</dbReference>
<feature type="domain" description="Polypeptide-transport-associated ShlB-type" evidence="6">
    <location>
        <begin position="104"/>
        <end position="151"/>
    </location>
</feature>
<dbReference type="InterPro" id="IPR051544">
    <property type="entry name" value="TPS_OM_transporter"/>
</dbReference>